<dbReference type="PROSITE" id="PS00018">
    <property type="entry name" value="EF_HAND_1"/>
    <property type="match status" value="1"/>
</dbReference>
<dbReference type="InterPro" id="IPR028846">
    <property type="entry name" value="Recoverin"/>
</dbReference>
<sequence>MAIPIGEDPYGGGLYKGAEMEEEDVPPLVRYRPPPIIELCERTKFNAREIKVMYRAFKQSCPSGIVQHSQFEEIYCQFFPQGDASQYADMVFRTFDTDNDGIMSFEEFVIGLSIISRGTAEEKLHWVFSLYDVKKKGVITYNELLQVVQSIYHLLGTFTHPPISSATVSNHVMFLLKKLDPQRTGVIKRENFVLTSLQDEALCRELALFDTKL</sequence>
<name>A0AAF3EYT1_9BILA</name>
<reference evidence="7" key="1">
    <citation type="submission" date="2024-02" db="UniProtKB">
        <authorList>
            <consortium name="WormBaseParasite"/>
        </authorList>
    </citation>
    <scope>IDENTIFICATION</scope>
</reference>
<evidence type="ECO:0000313" key="6">
    <source>
        <dbReference type="Proteomes" id="UP000887575"/>
    </source>
</evidence>
<feature type="domain" description="EF-hand" evidence="5">
    <location>
        <begin position="83"/>
        <end position="118"/>
    </location>
</feature>
<protein>
    <recommendedName>
        <fullName evidence="5">EF-hand domain-containing protein</fullName>
    </recommendedName>
</protein>
<dbReference type="SUPFAM" id="SSF47473">
    <property type="entry name" value="EF-hand"/>
    <property type="match status" value="1"/>
</dbReference>
<dbReference type="Pfam" id="PF13499">
    <property type="entry name" value="EF-hand_7"/>
    <property type="match status" value="1"/>
</dbReference>
<dbReference type="Proteomes" id="UP000887575">
    <property type="component" value="Unassembled WGS sequence"/>
</dbReference>
<dbReference type="Gene3D" id="1.10.238.10">
    <property type="entry name" value="EF-hand"/>
    <property type="match status" value="1"/>
</dbReference>
<dbReference type="CDD" id="cd00051">
    <property type="entry name" value="EFh"/>
    <property type="match status" value="1"/>
</dbReference>
<dbReference type="InterPro" id="IPR018247">
    <property type="entry name" value="EF_Hand_1_Ca_BS"/>
</dbReference>
<keyword evidence="4" id="KW-0106">Calcium</keyword>
<dbReference type="PANTHER" id="PTHR23055:SF167">
    <property type="entry name" value="EF-HAND DOMAIN-CONTAINING PROTEIN"/>
    <property type="match status" value="1"/>
</dbReference>
<organism evidence="6 7">
    <name type="scientific">Mesorhabditis belari</name>
    <dbReference type="NCBI Taxonomy" id="2138241"/>
    <lineage>
        <taxon>Eukaryota</taxon>
        <taxon>Metazoa</taxon>
        <taxon>Ecdysozoa</taxon>
        <taxon>Nematoda</taxon>
        <taxon>Chromadorea</taxon>
        <taxon>Rhabditida</taxon>
        <taxon>Rhabditina</taxon>
        <taxon>Rhabditomorpha</taxon>
        <taxon>Rhabditoidea</taxon>
        <taxon>Rhabditidae</taxon>
        <taxon>Mesorhabditinae</taxon>
        <taxon>Mesorhabditis</taxon>
    </lineage>
</organism>
<accession>A0AAF3EYT1</accession>
<comment type="similarity">
    <text evidence="1">Belongs to the recoverin family.</text>
</comment>
<dbReference type="GO" id="GO:0005509">
    <property type="term" value="F:calcium ion binding"/>
    <property type="evidence" value="ECO:0007669"/>
    <property type="project" value="InterPro"/>
</dbReference>
<evidence type="ECO:0000256" key="2">
    <source>
        <dbReference type="ARBA" id="ARBA00022723"/>
    </source>
</evidence>
<dbReference type="SMART" id="SM00054">
    <property type="entry name" value="EFh"/>
    <property type="match status" value="2"/>
</dbReference>
<dbReference type="InterPro" id="IPR011992">
    <property type="entry name" value="EF-hand-dom_pair"/>
</dbReference>
<evidence type="ECO:0000256" key="4">
    <source>
        <dbReference type="ARBA" id="ARBA00022837"/>
    </source>
</evidence>
<dbReference type="PRINTS" id="PR00450">
    <property type="entry name" value="RECOVERIN"/>
</dbReference>
<dbReference type="AlphaFoldDB" id="A0AAF3EYT1"/>
<dbReference type="InterPro" id="IPR002048">
    <property type="entry name" value="EF_hand_dom"/>
</dbReference>
<dbReference type="FunFam" id="1.10.238.10:FF:000009">
    <property type="entry name" value="Visinin-like protein 1"/>
    <property type="match status" value="1"/>
</dbReference>
<keyword evidence="2" id="KW-0479">Metal-binding</keyword>
<dbReference type="Pfam" id="PF00036">
    <property type="entry name" value="EF-hand_1"/>
    <property type="match status" value="1"/>
</dbReference>
<dbReference type="PANTHER" id="PTHR23055">
    <property type="entry name" value="CALCIUM BINDING PROTEINS"/>
    <property type="match status" value="1"/>
</dbReference>
<feature type="domain" description="EF-hand" evidence="5">
    <location>
        <begin position="119"/>
        <end position="154"/>
    </location>
</feature>
<evidence type="ECO:0000256" key="3">
    <source>
        <dbReference type="ARBA" id="ARBA00022737"/>
    </source>
</evidence>
<evidence type="ECO:0000313" key="7">
    <source>
        <dbReference type="WBParaSite" id="MBELARI_LOCUS19371"/>
    </source>
</evidence>
<dbReference type="WBParaSite" id="MBELARI_LOCUS19371">
    <property type="protein sequence ID" value="MBELARI_LOCUS19371"/>
    <property type="gene ID" value="MBELARI_LOCUS19371"/>
</dbReference>
<dbReference type="PROSITE" id="PS50222">
    <property type="entry name" value="EF_HAND_2"/>
    <property type="match status" value="2"/>
</dbReference>
<keyword evidence="6" id="KW-1185">Reference proteome</keyword>
<evidence type="ECO:0000256" key="1">
    <source>
        <dbReference type="ARBA" id="ARBA00006049"/>
    </source>
</evidence>
<evidence type="ECO:0000259" key="5">
    <source>
        <dbReference type="PROSITE" id="PS50222"/>
    </source>
</evidence>
<proteinExistence type="inferred from homology"/>
<keyword evidence="3" id="KW-0677">Repeat</keyword>